<name>A0A6I4HY81_9SPHI</name>
<keyword evidence="1" id="KW-0597">Phosphoprotein</keyword>
<evidence type="ECO:0000256" key="1">
    <source>
        <dbReference type="ARBA" id="ARBA00022553"/>
    </source>
</evidence>
<proteinExistence type="predicted"/>
<keyword evidence="3" id="KW-1185">Reference proteome</keyword>
<dbReference type="PANTHER" id="PTHR44591">
    <property type="entry name" value="STRESS RESPONSE REGULATOR PROTEIN 1"/>
    <property type="match status" value="1"/>
</dbReference>
<dbReference type="EMBL" id="CP066775">
    <property type="protein sequence ID" value="QQL49455.1"/>
    <property type="molecule type" value="Genomic_DNA"/>
</dbReference>
<reference evidence="2 3" key="1">
    <citation type="submission" date="2020-12" db="EMBL/GenBank/DDBJ databases">
        <title>HMF7856_wgs.fasta genome submission.</title>
        <authorList>
            <person name="Kang H."/>
            <person name="Kim H."/>
            <person name="Joh K."/>
        </authorList>
    </citation>
    <scope>NUCLEOTIDE SEQUENCE [LARGE SCALE GENOMIC DNA]</scope>
    <source>
        <strain evidence="2 3">HMF7856</strain>
    </source>
</reference>
<dbReference type="Proteomes" id="UP000429232">
    <property type="component" value="Chromosome"/>
</dbReference>
<evidence type="ECO:0000313" key="2">
    <source>
        <dbReference type="EMBL" id="QQL49455.1"/>
    </source>
</evidence>
<dbReference type="Pfam" id="PF00072">
    <property type="entry name" value="Response_reg"/>
    <property type="match status" value="1"/>
</dbReference>
<dbReference type="InterPro" id="IPR050595">
    <property type="entry name" value="Bact_response_regulator"/>
</dbReference>
<dbReference type="RefSeq" id="WP_157524571.1">
    <property type="nucleotide sequence ID" value="NZ_CP066775.1"/>
</dbReference>
<sequence length="121" mass="13555">MKKRILVIDDDPGILDALQIMLESDNYEVRPLGRADKIFEEIDAFEPDLILMDVMLAGVDGRNVCKALKAEGKYSLIPTILISANINAYSIMFEKGAPNDFVSKPFDMEDLLHRIEVQLAA</sequence>
<dbReference type="SMART" id="SM00448">
    <property type="entry name" value="REC"/>
    <property type="match status" value="1"/>
</dbReference>
<evidence type="ECO:0000313" key="3">
    <source>
        <dbReference type="Proteomes" id="UP000429232"/>
    </source>
</evidence>
<gene>
    <name evidence="2" type="ORF">GO620_014970</name>
</gene>
<dbReference type="Gene3D" id="3.40.50.2300">
    <property type="match status" value="1"/>
</dbReference>
<organism evidence="2 3">
    <name type="scientific">Mucilaginibacter ginkgonis</name>
    <dbReference type="NCBI Taxonomy" id="2682091"/>
    <lineage>
        <taxon>Bacteria</taxon>
        <taxon>Pseudomonadati</taxon>
        <taxon>Bacteroidota</taxon>
        <taxon>Sphingobacteriia</taxon>
        <taxon>Sphingobacteriales</taxon>
        <taxon>Sphingobacteriaceae</taxon>
        <taxon>Mucilaginibacter</taxon>
    </lineage>
</organism>
<dbReference type="PANTHER" id="PTHR44591:SF3">
    <property type="entry name" value="RESPONSE REGULATORY DOMAIN-CONTAINING PROTEIN"/>
    <property type="match status" value="1"/>
</dbReference>
<dbReference type="InterPro" id="IPR001789">
    <property type="entry name" value="Sig_transdc_resp-reg_receiver"/>
</dbReference>
<dbReference type="KEGG" id="mgik:GO620_014970"/>
<dbReference type="InterPro" id="IPR011006">
    <property type="entry name" value="CheY-like_superfamily"/>
</dbReference>
<dbReference type="AlphaFoldDB" id="A0A6I4HY81"/>
<protein>
    <submittedName>
        <fullName evidence="2">Response regulator transcription factor</fullName>
    </submittedName>
</protein>
<dbReference type="PROSITE" id="PS50110">
    <property type="entry name" value="RESPONSE_REGULATORY"/>
    <property type="match status" value="1"/>
</dbReference>
<accession>A0A6I4HY81</accession>
<dbReference type="SUPFAM" id="SSF52172">
    <property type="entry name" value="CheY-like"/>
    <property type="match status" value="1"/>
</dbReference>
<dbReference type="GO" id="GO:0000160">
    <property type="term" value="P:phosphorelay signal transduction system"/>
    <property type="evidence" value="ECO:0007669"/>
    <property type="project" value="InterPro"/>
</dbReference>